<dbReference type="AlphaFoldDB" id="A0NIH2"/>
<name>A0NIH2_OENOE</name>
<evidence type="ECO:0000313" key="2">
    <source>
        <dbReference type="EMBL" id="EAV39687.1"/>
    </source>
</evidence>
<feature type="compositionally biased region" description="Basic and acidic residues" evidence="1">
    <location>
        <begin position="61"/>
        <end position="78"/>
    </location>
</feature>
<comment type="caution">
    <text evidence="2">The sequence shown here is derived from an EMBL/GenBank/DDBJ whole genome shotgun (WGS) entry which is preliminary data.</text>
</comment>
<dbReference type="Gene3D" id="3.90.930.1">
    <property type="match status" value="1"/>
</dbReference>
<reference evidence="2 3" key="1">
    <citation type="submission" date="2006-11" db="EMBL/GenBank/DDBJ databases">
        <authorList>
            <consortium name="Laboratoire de Microbiologie (Universite Bourgogne)"/>
            <consortium name="GENOME Express"/>
            <consortium name="UMR Oenologie Ampelologie (Universite Bordeaux 2)"/>
            <person name="Guzzo J."/>
        </authorList>
    </citation>
    <scope>NUCLEOTIDE SEQUENCE [LARGE SCALE GENOMIC DNA]</scope>
    <source>
        <strain evidence="2 3">ATCC BAA-1163</strain>
    </source>
</reference>
<dbReference type="Proteomes" id="UP000003346">
    <property type="component" value="Unassembled WGS sequence"/>
</dbReference>
<gene>
    <name evidence="2" type="ORF">OENOO_49006</name>
</gene>
<organism evidence="2 3">
    <name type="scientific">Oenococcus oeni ATCC BAA-1163</name>
    <dbReference type="NCBI Taxonomy" id="379360"/>
    <lineage>
        <taxon>Bacteria</taxon>
        <taxon>Bacillati</taxon>
        <taxon>Bacillota</taxon>
        <taxon>Bacilli</taxon>
        <taxon>Lactobacillales</taxon>
        <taxon>Lactobacillaceae</taxon>
        <taxon>Oenococcus</taxon>
    </lineage>
</organism>
<feature type="region of interest" description="Disordered" evidence="1">
    <location>
        <begin position="41"/>
        <end position="78"/>
    </location>
</feature>
<protein>
    <recommendedName>
        <fullName evidence="4">MORN repeat protein</fullName>
    </recommendedName>
</protein>
<proteinExistence type="predicted"/>
<dbReference type="HOGENOM" id="CLU_1667612_0_0_9"/>
<dbReference type="EMBL" id="AAUV01000044">
    <property type="protein sequence ID" value="EAV39687.1"/>
    <property type="molecule type" value="Genomic_DNA"/>
</dbReference>
<sequence length="158" mass="18293">MFGFMKIKFEQLELNLAMDEEKIIQKEKDAGIPVVGILKRKSRKPAMAAKKKNGDQTGNKDSAKGQPDEADHYRNGQAKFQDRDGIRTIYFMDGNIKARGPFDGKNLQGEWQFFKNTTRLWQIGHYKDGLKDGKWMRFTDEGVIEKTQNFKDDEILKD</sequence>
<evidence type="ECO:0000256" key="1">
    <source>
        <dbReference type="SAM" id="MobiDB-lite"/>
    </source>
</evidence>
<evidence type="ECO:0008006" key="4">
    <source>
        <dbReference type="Google" id="ProtNLM"/>
    </source>
</evidence>
<evidence type="ECO:0000313" key="3">
    <source>
        <dbReference type="Proteomes" id="UP000003346"/>
    </source>
</evidence>
<dbReference type="SUPFAM" id="SSF82185">
    <property type="entry name" value="Histone H3 K4-specific methyltransferase SET7/9 N-terminal domain"/>
    <property type="match status" value="1"/>
</dbReference>
<accession>A0NIH2</accession>